<proteinExistence type="inferred from homology"/>
<dbReference type="AlphaFoldDB" id="A0A8H6J066"/>
<accession>A0A8H6J066</accession>
<dbReference type="EMBL" id="WIGM01001154">
    <property type="protein sequence ID" value="KAF6804117.1"/>
    <property type="molecule type" value="Genomic_DNA"/>
</dbReference>
<evidence type="ECO:0000256" key="2">
    <source>
        <dbReference type="ARBA" id="ARBA00022559"/>
    </source>
</evidence>
<dbReference type="SUPFAM" id="SSF47571">
    <property type="entry name" value="Cloroperoxidase"/>
    <property type="match status" value="1"/>
</dbReference>
<keyword evidence="4" id="KW-0479">Metal-binding</keyword>
<evidence type="ECO:0000256" key="7">
    <source>
        <dbReference type="ARBA" id="ARBA00025795"/>
    </source>
</evidence>
<keyword evidence="3" id="KW-0349">Heme</keyword>
<dbReference type="OrthoDB" id="407298at2759"/>
<protein>
    <recommendedName>
        <fullName evidence="8">Heme haloperoxidase family profile domain-containing protein</fullName>
    </recommendedName>
</protein>
<evidence type="ECO:0000256" key="3">
    <source>
        <dbReference type="ARBA" id="ARBA00022617"/>
    </source>
</evidence>
<evidence type="ECO:0000259" key="8">
    <source>
        <dbReference type="PROSITE" id="PS51405"/>
    </source>
</evidence>
<reference evidence="9" key="1">
    <citation type="journal article" date="2020" name="Phytopathology">
        <title>Genome Sequence Resources of Colletotrichum truncatum, C. plurivorum, C. musicola, and C. sojae: Four Species Pathogenic to Soybean (Glycine max).</title>
        <authorList>
            <person name="Rogerio F."/>
            <person name="Boufleur T.R."/>
            <person name="Ciampi-Guillardi M."/>
            <person name="Sukno S.A."/>
            <person name="Thon M.R."/>
            <person name="Massola Junior N.S."/>
            <person name="Baroncelli R."/>
        </authorList>
    </citation>
    <scope>NUCLEOTIDE SEQUENCE</scope>
    <source>
        <strain evidence="9">LFN0074</strain>
    </source>
</reference>
<dbReference type="PROSITE" id="PS51405">
    <property type="entry name" value="HEME_HALOPEROXIDASE"/>
    <property type="match status" value="1"/>
</dbReference>
<evidence type="ECO:0000256" key="4">
    <source>
        <dbReference type="ARBA" id="ARBA00022723"/>
    </source>
</evidence>
<evidence type="ECO:0000313" key="10">
    <source>
        <dbReference type="Proteomes" id="UP000639643"/>
    </source>
</evidence>
<evidence type="ECO:0000256" key="5">
    <source>
        <dbReference type="ARBA" id="ARBA00023002"/>
    </source>
</evidence>
<dbReference type="InterPro" id="IPR000028">
    <property type="entry name" value="Chloroperoxidase"/>
</dbReference>
<dbReference type="GO" id="GO:0046872">
    <property type="term" value="F:metal ion binding"/>
    <property type="evidence" value="ECO:0007669"/>
    <property type="project" value="UniProtKB-KW"/>
</dbReference>
<gene>
    <name evidence="9" type="ORF">CMUS01_14929</name>
</gene>
<feature type="domain" description="Heme haloperoxidase family profile" evidence="8">
    <location>
        <begin position="1"/>
        <end position="88"/>
    </location>
</feature>
<sequence length="88" mass="9706">MLNTLANHGFLPHNGRGITLEMVQKAMMGGASIAEDISTAAFQPALETNPLPNADFIDLDMLHVHNVIEHDGSLSRRDEYFDPTNPFD</sequence>
<evidence type="ECO:0000256" key="6">
    <source>
        <dbReference type="ARBA" id="ARBA00023004"/>
    </source>
</evidence>
<dbReference type="PANTHER" id="PTHR33577:SF7">
    <property type="entry name" value="HEME HALOPEROXIDASE FAMILY PROFILE DOMAIN-CONTAINING PROTEIN"/>
    <property type="match status" value="1"/>
</dbReference>
<keyword evidence="10" id="KW-1185">Reference proteome</keyword>
<comment type="cofactor">
    <cofactor evidence="1">
        <name>heme b</name>
        <dbReference type="ChEBI" id="CHEBI:60344"/>
    </cofactor>
</comment>
<evidence type="ECO:0000256" key="1">
    <source>
        <dbReference type="ARBA" id="ARBA00001970"/>
    </source>
</evidence>
<comment type="similarity">
    <text evidence="7">Belongs to the chloroperoxidase family.</text>
</comment>
<keyword evidence="6" id="KW-0408">Iron</keyword>
<keyword evidence="5" id="KW-0560">Oxidoreductase</keyword>
<name>A0A8H6J066_9PEZI</name>
<comment type="caution">
    <text evidence="9">The sequence shown here is derived from an EMBL/GenBank/DDBJ whole genome shotgun (WGS) entry which is preliminary data.</text>
</comment>
<dbReference type="Gene3D" id="1.10.489.10">
    <property type="entry name" value="Chloroperoxidase-like"/>
    <property type="match status" value="1"/>
</dbReference>
<organism evidence="9 10">
    <name type="scientific">Colletotrichum musicola</name>
    <dbReference type="NCBI Taxonomy" id="2175873"/>
    <lineage>
        <taxon>Eukaryota</taxon>
        <taxon>Fungi</taxon>
        <taxon>Dikarya</taxon>
        <taxon>Ascomycota</taxon>
        <taxon>Pezizomycotina</taxon>
        <taxon>Sordariomycetes</taxon>
        <taxon>Hypocreomycetidae</taxon>
        <taxon>Glomerellales</taxon>
        <taxon>Glomerellaceae</taxon>
        <taxon>Colletotrichum</taxon>
        <taxon>Colletotrichum orchidearum species complex</taxon>
    </lineage>
</organism>
<evidence type="ECO:0000313" key="9">
    <source>
        <dbReference type="EMBL" id="KAF6804117.1"/>
    </source>
</evidence>
<keyword evidence="2" id="KW-0575">Peroxidase</keyword>
<dbReference type="GO" id="GO:0004601">
    <property type="term" value="F:peroxidase activity"/>
    <property type="evidence" value="ECO:0007669"/>
    <property type="project" value="UniProtKB-KW"/>
</dbReference>
<dbReference type="Proteomes" id="UP000639643">
    <property type="component" value="Unassembled WGS sequence"/>
</dbReference>
<dbReference type="Pfam" id="PF01328">
    <property type="entry name" value="Peroxidase_2"/>
    <property type="match status" value="1"/>
</dbReference>
<dbReference type="PANTHER" id="PTHR33577">
    <property type="entry name" value="STERIGMATOCYSTIN BIOSYNTHESIS PEROXIDASE STCC-RELATED"/>
    <property type="match status" value="1"/>
</dbReference>
<dbReference type="InterPro" id="IPR036851">
    <property type="entry name" value="Chloroperoxidase-like_sf"/>
</dbReference>